<dbReference type="SUPFAM" id="SSF54452">
    <property type="entry name" value="MHC antigen-recognition domain"/>
    <property type="match status" value="1"/>
</dbReference>
<dbReference type="InterPro" id="IPR011162">
    <property type="entry name" value="MHC_I/II-like_Ag-recog"/>
</dbReference>
<keyword evidence="6" id="KW-1185">Reference proteome</keyword>
<evidence type="ECO:0000256" key="3">
    <source>
        <dbReference type="SAM" id="SignalP"/>
    </source>
</evidence>
<dbReference type="RefSeq" id="XP_012402835.1">
    <property type="nucleotide sequence ID" value="XM_012547381.3"/>
</dbReference>
<dbReference type="InterPro" id="IPR011161">
    <property type="entry name" value="MHC_I-like_Ag-recog"/>
</dbReference>
<dbReference type="InterPro" id="IPR050208">
    <property type="entry name" value="MHC_class-I_related"/>
</dbReference>
<proteinExistence type="inferred from homology"/>
<evidence type="ECO:0000313" key="6">
    <source>
        <dbReference type="Proteomes" id="UP000007648"/>
    </source>
</evidence>
<feature type="signal peptide" evidence="3">
    <location>
        <begin position="1"/>
        <end position="20"/>
    </location>
</feature>
<evidence type="ECO:0000259" key="4">
    <source>
        <dbReference type="Pfam" id="PF00129"/>
    </source>
</evidence>
<dbReference type="OMA" id="EREACPR"/>
<organism evidence="5 6">
    <name type="scientific">Sarcophilus harrisii</name>
    <name type="common">Tasmanian devil</name>
    <name type="synonym">Sarcophilus laniarius</name>
    <dbReference type="NCBI Taxonomy" id="9305"/>
    <lineage>
        <taxon>Eukaryota</taxon>
        <taxon>Metazoa</taxon>
        <taxon>Chordata</taxon>
        <taxon>Craniata</taxon>
        <taxon>Vertebrata</taxon>
        <taxon>Euteleostomi</taxon>
        <taxon>Mammalia</taxon>
        <taxon>Metatheria</taxon>
        <taxon>Dasyuromorphia</taxon>
        <taxon>Dasyuridae</taxon>
        <taxon>Sarcophilus</taxon>
    </lineage>
</organism>
<dbReference type="InParanoid" id="G3WY07"/>
<dbReference type="GeneID" id="105750241"/>
<dbReference type="PRINTS" id="PR01638">
    <property type="entry name" value="MHCCLASSI"/>
</dbReference>
<dbReference type="Pfam" id="PF00129">
    <property type="entry name" value="MHC_I"/>
    <property type="match status" value="1"/>
</dbReference>
<accession>G3WY07</accession>
<keyword evidence="1" id="KW-0325">Glycoprotein</keyword>
<feature type="domain" description="MHC class I-like antigen recognition-like" evidence="4">
    <location>
        <begin position="39"/>
        <end position="189"/>
    </location>
</feature>
<dbReference type="HOGENOM" id="CLU_1365867_0_0_1"/>
<dbReference type="PANTHER" id="PTHR16675:SF289">
    <property type="entry name" value="ZINC-ALPHA-2-GLYCOPROTEIN"/>
    <property type="match status" value="1"/>
</dbReference>
<reference evidence="5" key="2">
    <citation type="submission" date="2025-08" db="UniProtKB">
        <authorList>
            <consortium name="Ensembl"/>
        </authorList>
    </citation>
    <scope>IDENTIFICATION</scope>
</reference>
<dbReference type="GO" id="GO:0001916">
    <property type="term" value="P:positive regulation of T cell mediated cytotoxicity"/>
    <property type="evidence" value="ECO:0007669"/>
    <property type="project" value="TreeGrafter"/>
</dbReference>
<dbReference type="GO" id="GO:0002486">
    <property type="term" value="P:antigen processing and presentation of endogenous peptide antigen via MHC class I via ER pathway, TAP-independent"/>
    <property type="evidence" value="ECO:0007669"/>
    <property type="project" value="TreeGrafter"/>
</dbReference>
<reference evidence="5" key="3">
    <citation type="submission" date="2025-09" db="UniProtKB">
        <authorList>
            <consortium name="Ensembl"/>
        </authorList>
    </citation>
    <scope>IDENTIFICATION</scope>
</reference>
<dbReference type="eggNOG" id="ENOG502RWW3">
    <property type="taxonomic scope" value="Eukaryota"/>
</dbReference>
<dbReference type="Ensembl" id="ENSSHAT00000020473.2">
    <property type="protein sequence ID" value="ENSSHAP00000020312.1"/>
    <property type="gene ID" value="ENSSHAG00000017227.2"/>
</dbReference>
<evidence type="ECO:0000256" key="2">
    <source>
        <dbReference type="RuleBase" id="RU004439"/>
    </source>
</evidence>
<reference evidence="5 6" key="1">
    <citation type="journal article" date="2011" name="Proc. Natl. Acad. Sci. U.S.A.">
        <title>Genetic diversity and population structure of the endangered marsupial Sarcophilus harrisii (Tasmanian devil).</title>
        <authorList>
            <person name="Miller W."/>
            <person name="Hayes V.M."/>
            <person name="Ratan A."/>
            <person name="Petersen D.C."/>
            <person name="Wittekindt N.E."/>
            <person name="Miller J."/>
            <person name="Walenz B."/>
            <person name="Knight J."/>
            <person name="Qi J."/>
            <person name="Zhao F."/>
            <person name="Wang Q."/>
            <person name="Bedoya-Reina O.C."/>
            <person name="Katiyar N."/>
            <person name="Tomsho L.P."/>
            <person name="Kasson L.M."/>
            <person name="Hardie R.A."/>
            <person name="Woodbridge P."/>
            <person name="Tindall E.A."/>
            <person name="Bertelsen M.F."/>
            <person name="Dixon D."/>
            <person name="Pyecroft S."/>
            <person name="Helgen K.M."/>
            <person name="Lesk A.M."/>
            <person name="Pringle T.H."/>
            <person name="Patterson N."/>
            <person name="Zhang Y."/>
            <person name="Kreiss A."/>
            <person name="Woods G.M."/>
            <person name="Jones M.E."/>
            <person name="Schuster S.C."/>
        </authorList>
    </citation>
    <scope>NUCLEOTIDE SEQUENCE [LARGE SCALE GENOMIC DNA]</scope>
</reference>
<dbReference type="GO" id="GO:0009897">
    <property type="term" value="C:external side of plasma membrane"/>
    <property type="evidence" value="ECO:0007669"/>
    <property type="project" value="TreeGrafter"/>
</dbReference>
<name>G3WY07_SARHA</name>
<dbReference type="GO" id="GO:0005615">
    <property type="term" value="C:extracellular space"/>
    <property type="evidence" value="ECO:0007669"/>
    <property type="project" value="TreeGrafter"/>
</dbReference>
<dbReference type="AlphaFoldDB" id="G3WY07"/>
<gene>
    <name evidence="5" type="primary">LOC105750241</name>
</gene>
<dbReference type="PANTHER" id="PTHR16675">
    <property type="entry name" value="MHC CLASS I-RELATED"/>
    <property type="match status" value="1"/>
</dbReference>
<dbReference type="GO" id="GO:0006955">
    <property type="term" value="P:immune response"/>
    <property type="evidence" value="ECO:0007669"/>
    <property type="project" value="TreeGrafter"/>
</dbReference>
<evidence type="ECO:0000313" key="5">
    <source>
        <dbReference type="Ensembl" id="ENSSHAP00000020312.1"/>
    </source>
</evidence>
<dbReference type="OrthoDB" id="8936120at2759"/>
<sequence>MMGALVTVFFLLFFSGTVLGQDCDSLMYRDLISSKPQFSFRNTAYFNGERVYQYDSNNQKAVPEPEWKNVQDWDKESQIQKQRGDFAIETLKEIMNSSKKERDSHVLNGRIKCELCQNNATSGSWSYAYDGNPFIRFDKDKVAWIAEQPAATVIKQKWEENPGAVNRTKEYLEKECIETLKKFRDYKKAN</sequence>
<dbReference type="Gene3D" id="3.30.500.10">
    <property type="entry name" value="MHC class I-like antigen recognition-like"/>
    <property type="match status" value="1"/>
</dbReference>
<dbReference type="Proteomes" id="UP000007648">
    <property type="component" value="Unassembled WGS sequence"/>
</dbReference>
<dbReference type="GO" id="GO:0002476">
    <property type="term" value="P:antigen processing and presentation of endogenous peptide antigen via MHC class Ib"/>
    <property type="evidence" value="ECO:0007669"/>
    <property type="project" value="TreeGrafter"/>
</dbReference>
<dbReference type="InterPro" id="IPR001039">
    <property type="entry name" value="MHC_I_a_a1/a2"/>
</dbReference>
<dbReference type="InterPro" id="IPR037055">
    <property type="entry name" value="MHC_I-like_Ag-recog_sf"/>
</dbReference>
<keyword evidence="3" id="KW-0732">Signal</keyword>
<evidence type="ECO:0000256" key="1">
    <source>
        <dbReference type="ARBA" id="ARBA00023180"/>
    </source>
</evidence>
<dbReference type="GeneTree" id="ENSGT01120000271828"/>
<dbReference type="STRING" id="9305.ENSSHAP00000020312"/>
<protein>
    <recommendedName>
        <fullName evidence="4">MHC class I-like antigen recognition-like domain-containing protein</fullName>
    </recommendedName>
</protein>
<dbReference type="KEGG" id="shr:105750241"/>
<comment type="similarity">
    <text evidence="2">Belongs to the MHC class I family.</text>
</comment>
<feature type="chain" id="PRO_5003459561" description="MHC class I-like antigen recognition-like domain-containing protein" evidence="3">
    <location>
        <begin position="21"/>
        <end position="190"/>
    </location>
</feature>